<dbReference type="Pfam" id="PF00480">
    <property type="entry name" value="ROK"/>
    <property type="match status" value="1"/>
</dbReference>
<name>A0A317ZY76_9MICO</name>
<comment type="caution">
    <text evidence="2">The sequence shown here is derived from an EMBL/GenBank/DDBJ whole genome shotgun (WGS) entry which is preliminary data.</text>
</comment>
<gene>
    <name evidence="2" type="ORF">CTB96_07190</name>
</gene>
<dbReference type="SUPFAM" id="SSF46785">
    <property type="entry name" value="Winged helix' DNA-binding domain"/>
    <property type="match status" value="1"/>
</dbReference>
<dbReference type="InterPro" id="IPR036390">
    <property type="entry name" value="WH_DNA-bd_sf"/>
</dbReference>
<dbReference type="PANTHER" id="PTHR18964">
    <property type="entry name" value="ROK (REPRESSOR, ORF, KINASE) FAMILY"/>
    <property type="match status" value="1"/>
</dbReference>
<organism evidence="2 3">
    <name type="scientific">Cryobacterium arcticum</name>
    <dbReference type="NCBI Taxonomy" id="670052"/>
    <lineage>
        <taxon>Bacteria</taxon>
        <taxon>Bacillati</taxon>
        <taxon>Actinomycetota</taxon>
        <taxon>Actinomycetes</taxon>
        <taxon>Micrococcales</taxon>
        <taxon>Microbacteriaceae</taxon>
        <taxon>Cryobacterium</taxon>
    </lineage>
</organism>
<dbReference type="Gene3D" id="3.30.420.40">
    <property type="match status" value="2"/>
</dbReference>
<dbReference type="OrthoDB" id="3464494at2"/>
<comment type="similarity">
    <text evidence="1">Belongs to the ROK (NagC/XylR) family.</text>
</comment>
<dbReference type="Proteomes" id="UP000246722">
    <property type="component" value="Unassembled WGS sequence"/>
</dbReference>
<accession>A0A317ZY76</accession>
<dbReference type="AlphaFoldDB" id="A0A317ZY76"/>
<evidence type="ECO:0000256" key="1">
    <source>
        <dbReference type="ARBA" id="ARBA00006479"/>
    </source>
</evidence>
<dbReference type="InterPro" id="IPR036388">
    <property type="entry name" value="WH-like_DNA-bd_sf"/>
</dbReference>
<dbReference type="EMBL" id="QHLY01000007">
    <property type="protein sequence ID" value="PXA70840.1"/>
    <property type="molecule type" value="Genomic_DNA"/>
</dbReference>
<dbReference type="InterPro" id="IPR000600">
    <property type="entry name" value="ROK"/>
</dbReference>
<dbReference type="SUPFAM" id="SSF53067">
    <property type="entry name" value="Actin-like ATPase domain"/>
    <property type="match status" value="1"/>
</dbReference>
<dbReference type="RefSeq" id="WP_110126218.1">
    <property type="nucleotide sequence ID" value="NZ_QHLY01000007.1"/>
</dbReference>
<sequence length="391" mass="39564">MYGSTEATPPIGDSAMSLARAVLMHGPISRGDLGRRLGLSPASLTRLSKPFLDLGLFVELSETVNSGVGRPTKPLDVSLDGRRFVGIKVTGEGLFGVLTDLRATELASAHHPLTSTDPAEVVRRLVALVLELAGGDPIAGLGVTVGGQVLNSRVVARAPFLGWRDVHLATELEASLGIPVLVENDVAGLAAAEQWFGAGRGTASFAVLTIGVGVGYGLVVNDQVISTKDSGLGLGGHVPLDADGPLCGSGHRGCSDAMLTEASISAQVGDRLGRVVDYAEVLTLAASAEPAALAVVQASGRALGRLVALIANIAMVDTVVLAGEGIGLWDVVGDDIVAAASAGRDPAATPLQISVDTTGVSSWARGAAAVAIQHTLARLTVAEATPPGAAQ</sequence>
<dbReference type="PANTHER" id="PTHR18964:SF149">
    <property type="entry name" value="BIFUNCTIONAL UDP-N-ACETYLGLUCOSAMINE 2-EPIMERASE_N-ACETYLMANNOSAMINE KINASE"/>
    <property type="match status" value="1"/>
</dbReference>
<keyword evidence="3" id="KW-1185">Reference proteome</keyword>
<protein>
    <submittedName>
        <fullName evidence="2">MarR family transcriptional regulator</fullName>
    </submittedName>
</protein>
<evidence type="ECO:0000313" key="3">
    <source>
        <dbReference type="Proteomes" id="UP000246722"/>
    </source>
</evidence>
<reference evidence="2 3" key="1">
    <citation type="submission" date="2018-05" db="EMBL/GenBank/DDBJ databases">
        <title>Genetic diversity of glacier-inhabiting Cryobacterium bacteria in China and description of Cryobacterium mengkeensis sp. nov. and Arthrobacter glacialis sp. nov.</title>
        <authorList>
            <person name="Liu Q."/>
            <person name="Xin Y.-H."/>
        </authorList>
    </citation>
    <scope>NUCLEOTIDE SEQUENCE [LARGE SCALE GENOMIC DNA]</scope>
    <source>
        <strain evidence="2 3">SK-1</strain>
    </source>
</reference>
<dbReference type="Gene3D" id="1.10.10.10">
    <property type="entry name" value="Winged helix-like DNA-binding domain superfamily/Winged helix DNA-binding domain"/>
    <property type="match status" value="1"/>
</dbReference>
<evidence type="ECO:0000313" key="2">
    <source>
        <dbReference type="EMBL" id="PXA70840.1"/>
    </source>
</evidence>
<proteinExistence type="inferred from homology"/>
<dbReference type="InterPro" id="IPR043129">
    <property type="entry name" value="ATPase_NBD"/>
</dbReference>